<dbReference type="PROSITE" id="PS50004">
    <property type="entry name" value="C2"/>
    <property type="match status" value="1"/>
</dbReference>
<keyword evidence="4" id="KW-1003">Cell membrane</keyword>
<dbReference type="PROSITE" id="PS50020">
    <property type="entry name" value="WW_DOMAIN_2"/>
    <property type="match status" value="3"/>
</dbReference>
<feature type="compositionally biased region" description="Low complexity" evidence="12">
    <location>
        <begin position="283"/>
        <end position="293"/>
    </location>
</feature>
<gene>
    <name evidence="16" type="ORF">EB796_022992</name>
</gene>
<dbReference type="Proteomes" id="UP000593567">
    <property type="component" value="Unassembled WGS sequence"/>
</dbReference>
<dbReference type="Pfam" id="PF00397">
    <property type="entry name" value="WW"/>
    <property type="match status" value="2"/>
</dbReference>
<dbReference type="GO" id="GO:0005737">
    <property type="term" value="C:cytoplasm"/>
    <property type="evidence" value="ECO:0007669"/>
    <property type="project" value="TreeGrafter"/>
</dbReference>
<feature type="compositionally biased region" description="Basic and acidic residues" evidence="12">
    <location>
        <begin position="294"/>
        <end position="304"/>
    </location>
</feature>
<evidence type="ECO:0000256" key="12">
    <source>
        <dbReference type="SAM" id="MobiDB-lite"/>
    </source>
</evidence>
<feature type="domain" description="WW" evidence="14">
    <location>
        <begin position="412"/>
        <end position="445"/>
    </location>
</feature>
<dbReference type="PANTHER" id="PTHR11254">
    <property type="entry name" value="HECT DOMAIN UBIQUITIN-PROTEIN LIGASE"/>
    <property type="match status" value="1"/>
</dbReference>
<dbReference type="InterPro" id="IPR000008">
    <property type="entry name" value="C2_dom"/>
</dbReference>
<feature type="domain" description="WW" evidence="14">
    <location>
        <begin position="187"/>
        <end position="220"/>
    </location>
</feature>
<evidence type="ECO:0000256" key="2">
    <source>
        <dbReference type="ARBA" id="ARBA00004236"/>
    </source>
</evidence>
<keyword evidence="6" id="KW-0677">Repeat</keyword>
<organism evidence="16 17">
    <name type="scientific">Bugula neritina</name>
    <name type="common">Brown bryozoan</name>
    <name type="synonym">Sertularia neritina</name>
    <dbReference type="NCBI Taxonomy" id="10212"/>
    <lineage>
        <taxon>Eukaryota</taxon>
        <taxon>Metazoa</taxon>
        <taxon>Spiralia</taxon>
        <taxon>Lophotrochozoa</taxon>
        <taxon>Bryozoa</taxon>
        <taxon>Gymnolaemata</taxon>
        <taxon>Cheilostomatida</taxon>
        <taxon>Flustrina</taxon>
        <taxon>Buguloidea</taxon>
        <taxon>Bugulidae</taxon>
        <taxon>Bugula</taxon>
    </lineage>
</organism>
<dbReference type="FunFam" id="3.30.2160.10:FF:000001">
    <property type="entry name" value="E3 ubiquitin-protein ligase NEDD4-like"/>
    <property type="match status" value="1"/>
</dbReference>
<evidence type="ECO:0000256" key="3">
    <source>
        <dbReference type="ARBA" id="ARBA00004906"/>
    </source>
</evidence>
<dbReference type="PANTHER" id="PTHR11254:SF395">
    <property type="entry name" value="E3 UBIQUITIN-PROTEIN LIGASE SMURF1"/>
    <property type="match status" value="1"/>
</dbReference>
<keyword evidence="5 9" id="KW-0808">Transferase</keyword>
<dbReference type="SUPFAM" id="SSF51045">
    <property type="entry name" value="WW domain"/>
    <property type="match status" value="3"/>
</dbReference>
<evidence type="ECO:0000256" key="6">
    <source>
        <dbReference type="ARBA" id="ARBA00022737"/>
    </source>
</evidence>
<dbReference type="Pfam" id="PF00632">
    <property type="entry name" value="HECT"/>
    <property type="match status" value="1"/>
</dbReference>
<dbReference type="Pfam" id="PF00168">
    <property type="entry name" value="C2"/>
    <property type="match status" value="1"/>
</dbReference>
<evidence type="ECO:0000256" key="11">
    <source>
        <dbReference type="PROSITE-ProRule" id="PRU00104"/>
    </source>
</evidence>
<dbReference type="PROSITE" id="PS01159">
    <property type="entry name" value="WW_DOMAIN_1"/>
    <property type="match status" value="2"/>
</dbReference>
<protein>
    <recommendedName>
        <fullName evidence="9">E3 ubiquitin-protein ligase</fullName>
        <ecNumber evidence="9">2.3.2.26</ecNumber>
    </recommendedName>
</protein>
<dbReference type="PIRSF" id="PIRSF001569">
    <property type="entry name" value="E3_ub_ligase_SMURF1"/>
    <property type="match status" value="1"/>
</dbReference>
<evidence type="ECO:0000313" key="16">
    <source>
        <dbReference type="EMBL" id="KAF6018691.1"/>
    </source>
</evidence>
<dbReference type="SUPFAM" id="SSF56204">
    <property type="entry name" value="Hect, E3 ligase catalytic domain"/>
    <property type="match status" value="1"/>
</dbReference>
<dbReference type="EMBL" id="VXIV02003283">
    <property type="protein sequence ID" value="KAF6018691.1"/>
    <property type="molecule type" value="Genomic_DNA"/>
</dbReference>
<reference evidence="16" key="1">
    <citation type="submission" date="2020-06" db="EMBL/GenBank/DDBJ databases">
        <title>Draft genome of Bugula neritina, a colonial animal packing powerful symbionts and potential medicines.</title>
        <authorList>
            <person name="Rayko M."/>
        </authorList>
    </citation>
    <scope>NUCLEOTIDE SEQUENCE [LARGE SCALE GENOMIC DNA]</scope>
    <source>
        <strain evidence="16">Kwan_BN1</strain>
    </source>
</reference>
<evidence type="ECO:0000256" key="10">
    <source>
        <dbReference type="PIRSR" id="PIRSR001569-1"/>
    </source>
</evidence>
<dbReference type="SMART" id="SM00239">
    <property type="entry name" value="C2"/>
    <property type="match status" value="1"/>
</dbReference>
<evidence type="ECO:0000259" key="14">
    <source>
        <dbReference type="PROSITE" id="PS50020"/>
    </source>
</evidence>
<sequence>MVNINMNMDVTNSSGRLTKIRLTVLCAKNLAKSSLFKLPDPFAKIIVDGSGQCHSTKVCKNTLDPKWNERYDLLIGPRDTITISVWNIKKAQKKEGAGFLGCVKIKTNAIHRLKDTGFQKLDLQKLALDEDIDCSNVKGQIVISVTTRDRGGCGPNVTDVSLLSERGEECTQPSPEIIPRRSNGYSSALPHGWEERITSSGSVYYANRVTNTSQWDRPTRPAELSSVRSSSRNRERPRSVAGFPSQSNNSSSPSSSMAASSSSAIAHSRQHSSSSVTVHHARQTSSSSQTGRSTNRDRDRERRNSLIATPTTERRMPAPLSSNAVETTPTATPSTPGDQPQPFVRRRSARHRNYLNRGHLHQAIQLDEELPNERRKTPQGQIYFLNVTNGESTWYDPRVPRDLSGLSEEELGPLPTGWEARATQGGKVYYVDHNSRITQFTDPRLSLNLAAIQQRLKNNNSQSAPSGHKVDRELGGEALPKYKRDLVHKLKVLRTELQATQPQTGHCRMEINRQEIFEDSYRQVMKMRPKDLRKRLMVKFRGEEGLDYGGVAREWLYLLSHEMLNPQYGLFQYSREDIYTLQINANSGVNPDHLSYFHFVGRILGLAVYHGHYLDAGFSMPFYKMLLNKHVTLDDLEPVDPELYNSLVWMLKNDITGIIHNTFTVEQHLFGELQSYDLKPGGSLEEVTELNKKEYVRLYVTWRFMRGIEIQFSHLQKGFHELISQHLLRPFDERELELIISGLGKIDTEDWKQNTRLKHCTPESNIVKWFWAIVNSFDEEKRARLLQFVTGSCRVPLQGFKALQGSTGAAGPRLFTIHQVDAPTNNLPKAHTCFNRVDIPPYESYEKMLDKLTCAVEETCGFAVE</sequence>
<comment type="caution">
    <text evidence="16">The sequence shown here is derived from an EMBL/GenBank/DDBJ whole genome shotgun (WGS) entry which is preliminary data.</text>
</comment>
<dbReference type="FunFam" id="3.90.1750.10:FF:000079">
    <property type="entry name" value="E3 ubiquitin-protein ligase"/>
    <property type="match status" value="1"/>
</dbReference>
<feature type="compositionally biased region" description="Low complexity" evidence="12">
    <location>
        <begin position="244"/>
        <end position="275"/>
    </location>
</feature>
<dbReference type="SMART" id="SM00456">
    <property type="entry name" value="WW"/>
    <property type="match status" value="3"/>
</dbReference>
<dbReference type="UniPathway" id="UPA00143"/>
<dbReference type="InterPro" id="IPR050409">
    <property type="entry name" value="E3_ubiq-protein_ligase"/>
</dbReference>
<dbReference type="PROSITE" id="PS50237">
    <property type="entry name" value="HECT"/>
    <property type="match status" value="1"/>
</dbReference>
<dbReference type="GO" id="GO:0061630">
    <property type="term" value="F:ubiquitin protein ligase activity"/>
    <property type="evidence" value="ECO:0007669"/>
    <property type="project" value="UniProtKB-EC"/>
</dbReference>
<evidence type="ECO:0000256" key="4">
    <source>
        <dbReference type="ARBA" id="ARBA00022475"/>
    </source>
</evidence>
<dbReference type="SMART" id="SM00119">
    <property type="entry name" value="HECTc"/>
    <property type="match status" value="1"/>
</dbReference>
<dbReference type="GO" id="GO:0043161">
    <property type="term" value="P:proteasome-mediated ubiquitin-dependent protein catabolic process"/>
    <property type="evidence" value="ECO:0007669"/>
    <property type="project" value="TreeGrafter"/>
</dbReference>
<dbReference type="Gene3D" id="3.30.2160.10">
    <property type="entry name" value="Hect, E3 ligase catalytic domain"/>
    <property type="match status" value="1"/>
</dbReference>
<dbReference type="Gene3D" id="2.20.70.10">
    <property type="match status" value="2"/>
</dbReference>
<dbReference type="InterPro" id="IPR024928">
    <property type="entry name" value="E3_ub_ligase_SMURF1"/>
</dbReference>
<dbReference type="CDD" id="cd00201">
    <property type="entry name" value="WW"/>
    <property type="match status" value="3"/>
</dbReference>
<dbReference type="Gene3D" id="3.30.2410.10">
    <property type="entry name" value="Hect, E3 ligase catalytic domain"/>
    <property type="match status" value="1"/>
</dbReference>
<evidence type="ECO:0000256" key="1">
    <source>
        <dbReference type="ARBA" id="ARBA00000885"/>
    </source>
</evidence>
<dbReference type="EC" id="2.3.2.26" evidence="9"/>
<dbReference type="Gene3D" id="3.90.1750.10">
    <property type="entry name" value="Hect, E3 ligase catalytic domains"/>
    <property type="match status" value="1"/>
</dbReference>
<dbReference type="OrthoDB" id="423283at2759"/>
<evidence type="ECO:0000313" key="17">
    <source>
        <dbReference type="Proteomes" id="UP000593567"/>
    </source>
</evidence>
<feature type="domain" description="HECT" evidence="15">
    <location>
        <begin position="528"/>
        <end position="865"/>
    </location>
</feature>
<dbReference type="InterPro" id="IPR000569">
    <property type="entry name" value="HECT_dom"/>
</dbReference>
<name>A0A7J7IZ28_BUGNE</name>
<evidence type="ECO:0000256" key="9">
    <source>
        <dbReference type="PIRNR" id="PIRNR001569"/>
    </source>
</evidence>
<dbReference type="AlphaFoldDB" id="A0A7J7IZ28"/>
<evidence type="ECO:0000259" key="15">
    <source>
        <dbReference type="PROSITE" id="PS50237"/>
    </source>
</evidence>
<feature type="active site" description="Glycyl thioester intermediate" evidence="10 11">
    <location>
        <position position="833"/>
    </location>
</feature>
<dbReference type="CDD" id="cd08382">
    <property type="entry name" value="C2_Smurf-like"/>
    <property type="match status" value="1"/>
</dbReference>
<dbReference type="InterPro" id="IPR036020">
    <property type="entry name" value="WW_dom_sf"/>
</dbReference>
<evidence type="ECO:0000256" key="7">
    <source>
        <dbReference type="ARBA" id="ARBA00022786"/>
    </source>
</evidence>
<dbReference type="GO" id="GO:0030514">
    <property type="term" value="P:negative regulation of BMP signaling pathway"/>
    <property type="evidence" value="ECO:0007669"/>
    <property type="project" value="TreeGrafter"/>
</dbReference>
<feature type="domain" description="C2" evidence="13">
    <location>
        <begin position="1"/>
        <end position="123"/>
    </location>
</feature>
<dbReference type="FunFam" id="2.60.40.150:FF:000024">
    <property type="entry name" value="E3 ubiquitin-protein ligase"/>
    <property type="match status" value="1"/>
</dbReference>
<dbReference type="GO" id="GO:0016567">
    <property type="term" value="P:protein ubiquitination"/>
    <property type="evidence" value="ECO:0007669"/>
    <property type="project" value="UniProtKB-UniPathway"/>
</dbReference>
<proteinExistence type="predicted"/>
<feature type="region of interest" description="Disordered" evidence="12">
    <location>
        <begin position="214"/>
        <end position="343"/>
    </location>
</feature>
<keyword evidence="7 9" id="KW-0833">Ubl conjugation pathway</keyword>
<dbReference type="CDD" id="cd00078">
    <property type="entry name" value="HECTc"/>
    <property type="match status" value="1"/>
</dbReference>
<dbReference type="InterPro" id="IPR035983">
    <property type="entry name" value="Hect_E3_ubiquitin_ligase"/>
</dbReference>
<feature type="domain" description="WW" evidence="14">
    <location>
        <begin position="373"/>
        <end position="399"/>
    </location>
</feature>
<feature type="compositionally biased region" description="Low complexity" evidence="12">
    <location>
        <begin position="221"/>
        <end position="230"/>
    </location>
</feature>
<dbReference type="InterPro" id="IPR035892">
    <property type="entry name" value="C2_domain_sf"/>
</dbReference>
<comment type="pathway">
    <text evidence="3 9">Protein modification; protein ubiquitination.</text>
</comment>
<comment type="catalytic activity">
    <reaction evidence="1 9">
        <text>S-ubiquitinyl-[E2 ubiquitin-conjugating enzyme]-L-cysteine + [acceptor protein]-L-lysine = [E2 ubiquitin-conjugating enzyme]-L-cysteine + N(6)-ubiquitinyl-[acceptor protein]-L-lysine.</text>
        <dbReference type="EC" id="2.3.2.26"/>
    </reaction>
</comment>
<dbReference type="GO" id="GO:0005886">
    <property type="term" value="C:plasma membrane"/>
    <property type="evidence" value="ECO:0007669"/>
    <property type="project" value="UniProtKB-SubCell"/>
</dbReference>
<dbReference type="FunFam" id="3.30.2410.10:FF:000014">
    <property type="entry name" value="E3 ubiquitin-protein ligase SMURF1"/>
    <property type="match status" value="1"/>
</dbReference>
<comment type="subcellular location">
    <subcellularLocation>
        <location evidence="2">Cell membrane</location>
    </subcellularLocation>
</comment>
<dbReference type="FunFam" id="2.20.70.10:FF:000017">
    <property type="entry name" value="E3 ubiquitin-protein ligase"/>
    <property type="match status" value="1"/>
</dbReference>
<evidence type="ECO:0000256" key="8">
    <source>
        <dbReference type="ARBA" id="ARBA00023136"/>
    </source>
</evidence>
<dbReference type="SUPFAM" id="SSF49562">
    <property type="entry name" value="C2 domain (Calcium/lipid-binding domain, CaLB)"/>
    <property type="match status" value="1"/>
</dbReference>
<evidence type="ECO:0000256" key="5">
    <source>
        <dbReference type="ARBA" id="ARBA00022679"/>
    </source>
</evidence>
<feature type="compositionally biased region" description="Polar residues" evidence="12">
    <location>
        <begin position="320"/>
        <end position="338"/>
    </location>
</feature>
<accession>A0A7J7IZ28</accession>
<dbReference type="InterPro" id="IPR001202">
    <property type="entry name" value="WW_dom"/>
</dbReference>
<evidence type="ECO:0000259" key="13">
    <source>
        <dbReference type="PROSITE" id="PS50004"/>
    </source>
</evidence>
<keyword evidence="17" id="KW-1185">Reference proteome</keyword>
<dbReference type="Gene3D" id="2.60.40.150">
    <property type="entry name" value="C2 domain"/>
    <property type="match status" value="1"/>
</dbReference>
<keyword evidence="8" id="KW-0472">Membrane</keyword>